<dbReference type="AlphaFoldDB" id="A0A1X2GDW3"/>
<feature type="transmembrane region" description="Helical" evidence="1">
    <location>
        <begin position="173"/>
        <end position="196"/>
    </location>
</feature>
<evidence type="ECO:0000313" key="3">
    <source>
        <dbReference type="Proteomes" id="UP000242146"/>
    </source>
</evidence>
<dbReference type="EMBL" id="MCGT01000020">
    <property type="protein sequence ID" value="ORX51611.1"/>
    <property type="molecule type" value="Genomic_DNA"/>
</dbReference>
<dbReference type="Proteomes" id="UP000242146">
    <property type="component" value="Unassembled WGS sequence"/>
</dbReference>
<feature type="transmembrane region" description="Helical" evidence="1">
    <location>
        <begin position="202"/>
        <end position="224"/>
    </location>
</feature>
<accession>A0A1X2GDW3</accession>
<comment type="caution">
    <text evidence="2">The sequence shown here is derived from an EMBL/GenBank/DDBJ whole genome shotgun (WGS) entry which is preliminary data.</text>
</comment>
<name>A0A1X2GDW3_9FUNG</name>
<evidence type="ECO:0008006" key="4">
    <source>
        <dbReference type="Google" id="ProtNLM"/>
    </source>
</evidence>
<evidence type="ECO:0000256" key="1">
    <source>
        <dbReference type="SAM" id="Phobius"/>
    </source>
</evidence>
<proteinExistence type="predicted"/>
<keyword evidence="3" id="KW-1185">Reference proteome</keyword>
<feature type="transmembrane region" description="Helical" evidence="1">
    <location>
        <begin position="102"/>
        <end position="123"/>
    </location>
</feature>
<feature type="transmembrane region" description="Helical" evidence="1">
    <location>
        <begin position="143"/>
        <end position="166"/>
    </location>
</feature>
<feature type="transmembrane region" description="Helical" evidence="1">
    <location>
        <begin position="69"/>
        <end position="90"/>
    </location>
</feature>
<keyword evidence="1" id="KW-1133">Transmembrane helix</keyword>
<reference evidence="2 3" key="1">
    <citation type="submission" date="2016-07" db="EMBL/GenBank/DDBJ databases">
        <title>Pervasive Adenine N6-methylation of Active Genes in Fungi.</title>
        <authorList>
            <consortium name="DOE Joint Genome Institute"/>
            <person name="Mondo S.J."/>
            <person name="Dannebaum R.O."/>
            <person name="Kuo R.C."/>
            <person name="Labutti K."/>
            <person name="Haridas S."/>
            <person name="Kuo A."/>
            <person name="Salamov A."/>
            <person name="Ahrendt S.R."/>
            <person name="Lipzen A."/>
            <person name="Sullivan W."/>
            <person name="Andreopoulos W.B."/>
            <person name="Clum A."/>
            <person name="Lindquist E."/>
            <person name="Daum C."/>
            <person name="Ramamoorthy G.K."/>
            <person name="Gryganskyi A."/>
            <person name="Culley D."/>
            <person name="Magnuson J.K."/>
            <person name="James T.Y."/>
            <person name="O'Malley M.A."/>
            <person name="Stajich J.E."/>
            <person name="Spatafora J.W."/>
            <person name="Visel A."/>
            <person name="Grigoriev I.V."/>
        </authorList>
    </citation>
    <scope>NUCLEOTIDE SEQUENCE [LARGE SCALE GENOMIC DNA]</scope>
    <source>
        <strain evidence="2 3">NRRL 3301</strain>
    </source>
</reference>
<protein>
    <recommendedName>
        <fullName evidence="4">Transmembrane protein</fullName>
    </recommendedName>
</protein>
<gene>
    <name evidence="2" type="ORF">DM01DRAFT_180239</name>
</gene>
<organism evidence="2 3">
    <name type="scientific">Hesseltinella vesiculosa</name>
    <dbReference type="NCBI Taxonomy" id="101127"/>
    <lineage>
        <taxon>Eukaryota</taxon>
        <taxon>Fungi</taxon>
        <taxon>Fungi incertae sedis</taxon>
        <taxon>Mucoromycota</taxon>
        <taxon>Mucoromycotina</taxon>
        <taxon>Mucoromycetes</taxon>
        <taxon>Mucorales</taxon>
        <taxon>Cunninghamellaceae</taxon>
        <taxon>Hesseltinella</taxon>
    </lineage>
</organism>
<keyword evidence="1" id="KW-0472">Membrane</keyword>
<sequence length="323" mass="35214">MILQDAPLLPFTHPVETQATFNNKSQVNVAMLGTRSTHPPKALVVYPGVITHHEPALPVPGDVMTTNALFLWLFAVCIVALLPCITLRTISLLAPLASGLRCFIAAVRTCLLYFSTAFVQVLLRSISLLASLASGLSCLVAAVWTYSSLLLYFLVVFALVFCSVILQQAIEGIVLLVVALSPVVQVLSRLACSLLARFIRWLIPLIVLALKKLIQFGLFVAPLARNFLLNLFDLAALLVDAVDECLLYEAKQPSENPMTWPMSIPMTETWESCLPTRTSSTLPPICPNQRATLGHLVLAQPCLIVPLTAKSTRFVQSVPMAVL</sequence>
<keyword evidence="1" id="KW-0812">Transmembrane</keyword>
<evidence type="ECO:0000313" key="2">
    <source>
        <dbReference type="EMBL" id="ORX51611.1"/>
    </source>
</evidence>